<proteinExistence type="predicted"/>
<dbReference type="Gene3D" id="1.10.10.2690">
    <property type="match status" value="1"/>
</dbReference>
<name>A0ABS1UBV6_9PROT</name>
<keyword evidence="1" id="KW-0805">Transcription regulation</keyword>
<evidence type="ECO:0000256" key="1">
    <source>
        <dbReference type="ARBA" id="ARBA00023015"/>
    </source>
</evidence>
<dbReference type="RefSeq" id="WP_202835384.1">
    <property type="nucleotide sequence ID" value="NZ_JAETWB010000050.1"/>
</dbReference>
<dbReference type="EMBL" id="JAETWB010000050">
    <property type="protein sequence ID" value="MBL6082172.1"/>
    <property type="molecule type" value="Genomic_DNA"/>
</dbReference>
<gene>
    <name evidence="3" type="ORF">JMJ56_29790</name>
</gene>
<evidence type="ECO:0000313" key="3">
    <source>
        <dbReference type="EMBL" id="MBL6082172.1"/>
    </source>
</evidence>
<sequence length="203" mass="22318">MCPSPQPDDTDGFDPDELLRQAGRMISNVDAPPRTKPTPEAIEAAIAGSKLTARFAAIAREVLIEGLDFDLAMLRHEISRPDLKRILDSVEPAARLPPGWERVELYLPAGIAADVEQLVRQAIGLPPKGRLAPRQWRKPERTRTYDATALAGRLTTAMWNKQLTYTSTAAAIGISRAQVQRTVEAKPIGDDAVERVFAWLGET</sequence>
<comment type="caution">
    <text evidence="3">The sequence shown here is derived from an EMBL/GenBank/DDBJ whole genome shotgun (WGS) entry which is preliminary data.</text>
</comment>
<dbReference type="Proteomes" id="UP000660885">
    <property type="component" value="Unassembled WGS sequence"/>
</dbReference>
<keyword evidence="4" id="KW-1185">Reference proteome</keyword>
<accession>A0ABS1UBV6</accession>
<organism evidence="3 4">
    <name type="scientific">Belnapia arida</name>
    <dbReference type="NCBI Taxonomy" id="2804533"/>
    <lineage>
        <taxon>Bacteria</taxon>
        <taxon>Pseudomonadati</taxon>
        <taxon>Pseudomonadota</taxon>
        <taxon>Alphaproteobacteria</taxon>
        <taxon>Acetobacterales</taxon>
        <taxon>Roseomonadaceae</taxon>
        <taxon>Belnapia</taxon>
    </lineage>
</organism>
<reference evidence="3 4" key="1">
    <citation type="submission" date="2021-01" db="EMBL/GenBank/DDBJ databases">
        <title>Belnapia mucosa sp. nov. and Belnapia arida sp. nov., isolated from the Tabernas Desert (Almeria, Spain).</title>
        <authorList>
            <person name="Molina-Menor E."/>
            <person name="Vidal-Verdu A."/>
            <person name="Calonge A."/>
            <person name="Satari L."/>
            <person name="Pereto J."/>
            <person name="Porcar M."/>
        </authorList>
    </citation>
    <scope>NUCLEOTIDE SEQUENCE [LARGE SCALE GENOMIC DNA]</scope>
    <source>
        <strain evidence="3 4">T18</strain>
    </source>
</reference>
<keyword evidence="2" id="KW-0804">Transcription</keyword>
<evidence type="ECO:0000313" key="4">
    <source>
        <dbReference type="Proteomes" id="UP000660885"/>
    </source>
</evidence>
<evidence type="ECO:0000256" key="2">
    <source>
        <dbReference type="ARBA" id="ARBA00023163"/>
    </source>
</evidence>
<protein>
    <submittedName>
        <fullName evidence="3">Uncharacterized protein</fullName>
    </submittedName>
</protein>
<dbReference type="InterPro" id="IPR053721">
    <property type="entry name" value="Fimbrial_Adhesin_Reg"/>
</dbReference>